<evidence type="ECO:0000313" key="2">
    <source>
        <dbReference type="EMBL" id="PQO31774.1"/>
    </source>
</evidence>
<protein>
    <submittedName>
        <fullName evidence="2">Uncharacterized protein</fullName>
    </submittedName>
</protein>
<comment type="caution">
    <text evidence="2">The sequence shown here is derived from an EMBL/GenBank/DDBJ whole genome shotgun (WGS) entry which is preliminary data.</text>
</comment>
<sequence length="111" mass="12909">MVTTKLSQRHASKRSGQSDPHFLFGFVREDHGALFGVHRNELHFDVTVVDCLEHLDRFYVFGRILRLFRSDCWCGQKAQHGHAANPSPNHVPFHKKNAPVIRTESEYRRID</sequence>
<dbReference type="AlphaFoldDB" id="A0A2S8FIL9"/>
<evidence type="ECO:0000313" key="3">
    <source>
        <dbReference type="Proteomes" id="UP000239388"/>
    </source>
</evidence>
<reference evidence="2 3" key="1">
    <citation type="submission" date="2018-02" db="EMBL/GenBank/DDBJ databases">
        <title>Comparative genomes isolates from brazilian mangrove.</title>
        <authorList>
            <person name="Araujo J.E."/>
            <person name="Taketani R.G."/>
            <person name="Silva M.C.P."/>
            <person name="Loureco M.V."/>
            <person name="Andreote F.D."/>
        </authorList>
    </citation>
    <scope>NUCLEOTIDE SEQUENCE [LARGE SCALE GENOMIC DNA]</scope>
    <source>
        <strain evidence="2 3">NAP PRIS-MGV</strain>
    </source>
</reference>
<evidence type="ECO:0000256" key="1">
    <source>
        <dbReference type="SAM" id="MobiDB-lite"/>
    </source>
</evidence>
<gene>
    <name evidence="2" type="ORF">C5Y98_20415</name>
</gene>
<dbReference type="EMBL" id="PUIB01000019">
    <property type="protein sequence ID" value="PQO31774.1"/>
    <property type="molecule type" value="Genomic_DNA"/>
</dbReference>
<name>A0A2S8FIL9_9BACT</name>
<organism evidence="2 3">
    <name type="scientific">Blastopirellula marina</name>
    <dbReference type="NCBI Taxonomy" id="124"/>
    <lineage>
        <taxon>Bacteria</taxon>
        <taxon>Pseudomonadati</taxon>
        <taxon>Planctomycetota</taxon>
        <taxon>Planctomycetia</taxon>
        <taxon>Pirellulales</taxon>
        <taxon>Pirellulaceae</taxon>
        <taxon>Blastopirellula</taxon>
    </lineage>
</organism>
<accession>A0A2S8FIL9</accession>
<proteinExistence type="predicted"/>
<feature type="region of interest" description="Disordered" evidence="1">
    <location>
        <begin position="1"/>
        <end position="21"/>
    </location>
</feature>
<dbReference type="Proteomes" id="UP000239388">
    <property type="component" value="Unassembled WGS sequence"/>
</dbReference>
<feature type="region of interest" description="Disordered" evidence="1">
    <location>
        <begin position="79"/>
        <end position="111"/>
    </location>
</feature>